<reference evidence="3 4" key="1">
    <citation type="submission" date="2025-04" db="UniProtKB">
        <authorList>
            <consortium name="RefSeq"/>
        </authorList>
    </citation>
    <scope>IDENTIFICATION</scope>
    <source>
        <tissue evidence="3 4">Whole organism</tissue>
    </source>
</reference>
<evidence type="ECO:0000313" key="3">
    <source>
        <dbReference type="RefSeq" id="XP_018016614.1"/>
    </source>
</evidence>
<dbReference type="Gene3D" id="3.15.10.50">
    <property type="match status" value="1"/>
</dbReference>
<keyword evidence="1" id="KW-0732">Signal</keyword>
<gene>
    <name evidence="3 4" type="primary">LOC108673320</name>
</gene>
<name>A0A8B7NS87_HYAAZ</name>
<sequence length="241" mass="25984">MKTSVLKAVAALVALTVMTCPVDAKSRTGAAGHRDVAVNDGDLRIAVNTKFDHIFADMRQDIANSGLDPLPLASDEDFFTVTLFNQSMNGSVWVGDGSVRGLGTIHRTGNMSLDYGLLDNELIVAGEVGLTGLEVTYSTRTEVGLMGSHFTFIFGFPYLSVNFKTDVFISQANLTLEYCFIEDFSYSHLDLKGVGPADTPVYMLLVNMLLQLLNDGVQAAVETEVCDLIHQAVTGSASVLF</sequence>
<dbReference type="KEGG" id="hazt:108673320"/>
<dbReference type="Pfam" id="PF16984">
    <property type="entry name" value="Grp7_allergen"/>
    <property type="match status" value="1"/>
</dbReference>
<keyword evidence="2" id="KW-1185">Reference proteome</keyword>
<evidence type="ECO:0000313" key="2">
    <source>
        <dbReference type="Proteomes" id="UP000694843"/>
    </source>
</evidence>
<feature type="chain" id="PRO_5044664396" evidence="1">
    <location>
        <begin position="25"/>
        <end position="241"/>
    </location>
</feature>
<protein>
    <submittedName>
        <fullName evidence="3 4">Uncharacterized protein LOC108673320</fullName>
    </submittedName>
</protein>
<dbReference type="InterPro" id="IPR038602">
    <property type="entry name" value="Mite_allergen_7_sf"/>
</dbReference>
<dbReference type="InterPro" id="IPR020234">
    <property type="entry name" value="Mite_allergen_group-7"/>
</dbReference>
<dbReference type="RefSeq" id="XP_018016614.1">
    <property type="nucleotide sequence ID" value="XM_018161125.2"/>
</dbReference>
<proteinExistence type="predicted"/>
<evidence type="ECO:0000313" key="4">
    <source>
        <dbReference type="RefSeq" id="XP_047740252.1"/>
    </source>
</evidence>
<accession>A0A8B7NS87</accession>
<dbReference type="GeneID" id="108673320"/>
<feature type="signal peptide" evidence="1">
    <location>
        <begin position="1"/>
        <end position="24"/>
    </location>
</feature>
<dbReference type="AlphaFoldDB" id="A0A8B7NS87"/>
<dbReference type="Proteomes" id="UP000694843">
    <property type="component" value="Unplaced"/>
</dbReference>
<dbReference type="OrthoDB" id="6380971at2759"/>
<dbReference type="RefSeq" id="XP_047740252.1">
    <property type="nucleotide sequence ID" value="XM_047884296.1"/>
</dbReference>
<evidence type="ECO:0000256" key="1">
    <source>
        <dbReference type="SAM" id="SignalP"/>
    </source>
</evidence>
<organism evidence="2 3">
    <name type="scientific">Hyalella azteca</name>
    <name type="common">Amphipod</name>
    <dbReference type="NCBI Taxonomy" id="294128"/>
    <lineage>
        <taxon>Eukaryota</taxon>
        <taxon>Metazoa</taxon>
        <taxon>Ecdysozoa</taxon>
        <taxon>Arthropoda</taxon>
        <taxon>Crustacea</taxon>
        <taxon>Multicrustacea</taxon>
        <taxon>Malacostraca</taxon>
        <taxon>Eumalacostraca</taxon>
        <taxon>Peracarida</taxon>
        <taxon>Amphipoda</taxon>
        <taxon>Senticaudata</taxon>
        <taxon>Talitrida</taxon>
        <taxon>Talitroidea</taxon>
        <taxon>Hyalellidae</taxon>
        <taxon>Hyalella</taxon>
    </lineage>
</organism>